<dbReference type="Gene3D" id="3.40.50.2300">
    <property type="match status" value="1"/>
</dbReference>
<keyword evidence="1 6" id="KW-0597">Phosphoprotein</keyword>
<feature type="DNA-binding region" description="OmpR/PhoB-type" evidence="7">
    <location>
        <begin position="128"/>
        <end position="226"/>
    </location>
</feature>
<keyword evidence="11" id="KW-1185">Reference proteome</keyword>
<dbReference type="SMART" id="SM00448">
    <property type="entry name" value="REC"/>
    <property type="match status" value="1"/>
</dbReference>
<dbReference type="SMART" id="SM00862">
    <property type="entry name" value="Trans_reg_C"/>
    <property type="match status" value="1"/>
</dbReference>
<dbReference type="PROSITE" id="PS51755">
    <property type="entry name" value="OMPR_PHOB"/>
    <property type="match status" value="1"/>
</dbReference>
<feature type="domain" description="Response regulatory" evidence="8">
    <location>
        <begin position="7"/>
        <end position="120"/>
    </location>
</feature>
<evidence type="ECO:0000259" key="9">
    <source>
        <dbReference type="PROSITE" id="PS51755"/>
    </source>
</evidence>
<dbReference type="Gene3D" id="6.10.250.690">
    <property type="match status" value="1"/>
</dbReference>
<dbReference type="InterPro" id="IPR011006">
    <property type="entry name" value="CheY-like_superfamily"/>
</dbReference>
<dbReference type="InterPro" id="IPR001789">
    <property type="entry name" value="Sig_transdc_resp-reg_receiver"/>
</dbReference>
<evidence type="ECO:0000256" key="7">
    <source>
        <dbReference type="PROSITE-ProRule" id="PRU01091"/>
    </source>
</evidence>
<dbReference type="CDD" id="cd00383">
    <property type="entry name" value="trans_reg_C"/>
    <property type="match status" value="1"/>
</dbReference>
<dbReference type="RefSeq" id="WP_347438786.1">
    <property type="nucleotide sequence ID" value="NZ_CP089291.1"/>
</dbReference>
<dbReference type="CDD" id="cd17574">
    <property type="entry name" value="REC_OmpR"/>
    <property type="match status" value="1"/>
</dbReference>
<proteinExistence type="predicted"/>
<sequence>MKQNQPLILIVEDDESIALLTQLYLEKAGFQVAIATDGKQGLQKFIQLAPSLVLLDLMIPEMDGYSLCSEIRLYGSTPIIMLTAKTQTIDKVTGLEFGADDYIGKPFDPPELVARVRAVLRRSEQKAHLLLRFEHLVIDLTAYTVQLDGKMVDLPPKEIELLYFLASHPNQVFKREHILERVWGEGYEGDFRTVDVHVKRLREKLEQSGRAWSIRTVWGIGYKFAVKEPKQD</sequence>
<accession>A0ABY4CR74</accession>
<feature type="modified residue" description="4-aspartylphosphate" evidence="6">
    <location>
        <position position="56"/>
    </location>
</feature>
<keyword evidence="2" id="KW-0902">Two-component regulatory system</keyword>
<evidence type="ECO:0000256" key="6">
    <source>
        <dbReference type="PROSITE-ProRule" id="PRU00169"/>
    </source>
</evidence>
<dbReference type="Proteomes" id="UP000830167">
    <property type="component" value="Chromosome"/>
</dbReference>
<evidence type="ECO:0000259" key="8">
    <source>
        <dbReference type="PROSITE" id="PS50110"/>
    </source>
</evidence>
<dbReference type="InterPro" id="IPR001867">
    <property type="entry name" value="OmpR/PhoB-type_DNA-bd"/>
</dbReference>
<dbReference type="InterPro" id="IPR039420">
    <property type="entry name" value="WalR-like"/>
</dbReference>
<dbReference type="PROSITE" id="PS50110">
    <property type="entry name" value="RESPONSE_REGULATORY"/>
    <property type="match status" value="1"/>
</dbReference>
<reference evidence="10" key="1">
    <citation type="submission" date="2021-12" db="EMBL/GenBank/DDBJ databases">
        <title>Alicyclobacillaceae gen. nov., sp. nov., isolated from chalcocite enrichment system.</title>
        <authorList>
            <person name="Jiang Z."/>
        </authorList>
    </citation>
    <scope>NUCLEOTIDE SEQUENCE</scope>
    <source>
        <strain evidence="10">MYW30-H2</strain>
    </source>
</reference>
<evidence type="ECO:0000313" key="11">
    <source>
        <dbReference type="Proteomes" id="UP000830167"/>
    </source>
</evidence>
<protein>
    <submittedName>
        <fullName evidence="10">Response regulator transcription factor</fullName>
    </submittedName>
</protein>
<dbReference type="InterPro" id="IPR036388">
    <property type="entry name" value="WH-like_DNA-bd_sf"/>
</dbReference>
<dbReference type="EMBL" id="CP089291">
    <property type="protein sequence ID" value="UOF92101.1"/>
    <property type="molecule type" value="Genomic_DNA"/>
</dbReference>
<dbReference type="Pfam" id="PF00072">
    <property type="entry name" value="Response_reg"/>
    <property type="match status" value="1"/>
</dbReference>
<keyword evidence="3" id="KW-0805">Transcription regulation</keyword>
<name>A0ABY4CR74_9BACL</name>
<keyword evidence="4 7" id="KW-0238">DNA-binding</keyword>
<dbReference type="PANTHER" id="PTHR48111:SF21">
    <property type="entry name" value="DNA-BINDING DUAL MASTER TRANSCRIPTIONAL REGULATOR RPAA"/>
    <property type="match status" value="1"/>
</dbReference>
<organism evidence="10 11">
    <name type="scientific">Fodinisporobacter ferrooxydans</name>
    <dbReference type="NCBI Taxonomy" id="2901836"/>
    <lineage>
        <taxon>Bacteria</taxon>
        <taxon>Bacillati</taxon>
        <taxon>Bacillota</taxon>
        <taxon>Bacilli</taxon>
        <taxon>Bacillales</taxon>
        <taxon>Alicyclobacillaceae</taxon>
        <taxon>Fodinisporobacter</taxon>
    </lineage>
</organism>
<dbReference type="SUPFAM" id="SSF52172">
    <property type="entry name" value="CheY-like"/>
    <property type="match status" value="1"/>
</dbReference>
<evidence type="ECO:0000256" key="1">
    <source>
        <dbReference type="ARBA" id="ARBA00022553"/>
    </source>
</evidence>
<evidence type="ECO:0000256" key="4">
    <source>
        <dbReference type="ARBA" id="ARBA00023125"/>
    </source>
</evidence>
<dbReference type="Gene3D" id="1.10.10.10">
    <property type="entry name" value="Winged helix-like DNA-binding domain superfamily/Winged helix DNA-binding domain"/>
    <property type="match status" value="1"/>
</dbReference>
<evidence type="ECO:0000313" key="10">
    <source>
        <dbReference type="EMBL" id="UOF92101.1"/>
    </source>
</evidence>
<gene>
    <name evidence="10" type="ORF">LSG31_07820</name>
</gene>
<dbReference type="PANTHER" id="PTHR48111">
    <property type="entry name" value="REGULATOR OF RPOS"/>
    <property type="match status" value="1"/>
</dbReference>
<evidence type="ECO:0000256" key="2">
    <source>
        <dbReference type="ARBA" id="ARBA00023012"/>
    </source>
</evidence>
<dbReference type="Pfam" id="PF00486">
    <property type="entry name" value="Trans_reg_C"/>
    <property type="match status" value="1"/>
</dbReference>
<evidence type="ECO:0000256" key="5">
    <source>
        <dbReference type="ARBA" id="ARBA00023163"/>
    </source>
</evidence>
<feature type="domain" description="OmpR/PhoB-type" evidence="9">
    <location>
        <begin position="128"/>
        <end position="226"/>
    </location>
</feature>
<evidence type="ECO:0000256" key="3">
    <source>
        <dbReference type="ARBA" id="ARBA00023015"/>
    </source>
</evidence>
<keyword evidence="5" id="KW-0804">Transcription</keyword>